<name>A0ABU0I5D8_9HYPH</name>
<dbReference type="RefSeq" id="WP_238206326.1">
    <property type="nucleotide sequence ID" value="NZ_BPQE01000026.1"/>
</dbReference>
<gene>
    <name evidence="2" type="ORF">QO012_004359</name>
</gene>
<dbReference type="Proteomes" id="UP001231124">
    <property type="component" value="Unassembled WGS sequence"/>
</dbReference>
<dbReference type="EMBL" id="JAUSVP010000018">
    <property type="protein sequence ID" value="MDQ0449836.1"/>
    <property type="molecule type" value="Genomic_DNA"/>
</dbReference>
<organism evidence="2 3">
    <name type="scientific">Methylobacterium aerolatum</name>
    <dbReference type="NCBI Taxonomy" id="418708"/>
    <lineage>
        <taxon>Bacteria</taxon>
        <taxon>Pseudomonadati</taxon>
        <taxon>Pseudomonadota</taxon>
        <taxon>Alphaproteobacteria</taxon>
        <taxon>Hyphomicrobiales</taxon>
        <taxon>Methylobacteriaceae</taxon>
        <taxon>Methylobacterium</taxon>
    </lineage>
</organism>
<comment type="caution">
    <text evidence="2">The sequence shown here is derived from an EMBL/GenBank/DDBJ whole genome shotgun (WGS) entry which is preliminary data.</text>
</comment>
<evidence type="ECO:0008006" key="4">
    <source>
        <dbReference type="Google" id="ProtNLM"/>
    </source>
</evidence>
<evidence type="ECO:0000256" key="1">
    <source>
        <dbReference type="SAM" id="MobiDB-lite"/>
    </source>
</evidence>
<evidence type="ECO:0000313" key="3">
    <source>
        <dbReference type="Proteomes" id="UP001231124"/>
    </source>
</evidence>
<accession>A0ABU0I5D8</accession>
<evidence type="ECO:0000313" key="2">
    <source>
        <dbReference type="EMBL" id="MDQ0449836.1"/>
    </source>
</evidence>
<keyword evidence="3" id="KW-1185">Reference proteome</keyword>
<protein>
    <recommendedName>
        <fullName evidence="4">Ribbon-helix-helix protein CopG domain-containing protein</fullName>
    </recommendedName>
</protein>
<reference evidence="2 3" key="1">
    <citation type="submission" date="2023-07" db="EMBL/GenBank/DDBJ databases">
        <title>Genomic Encyclopedia of Type Strains, Phase IV (KMG-IV): sequencing the most valuable type-strain genomes for metagenomic binning, comparative biology and taxonomic classification.</title>
        <authorList>
            <person name="Goeker M."/>
        </authorList>
    </citation>
    <scope>NUCLEOTIDE SEQUENCE [LARGE SCALE GENOMIC DNA]</scope>
    <source>
        <strain evidence="2 3">DSM 19013</strain>
    </source>
</reference>
<proteinExistence type="predicted"/>
<feature type="region of interest" description="Disordered" evidence="1">
    <location>
        <begin position="1"/>
        <end position="23"/>
    </location>
</feature>
<sequence length="101" mass="11423">MDSHDCDALPVRGQGREGSYSFPSARFSDTQEIMWMSITDTQKKRGRPATGVTPHQGIRMPAELLAAVEEWRDDQVEPKPSRAEAIRQILSEHLKVKGYLK</sequence>